<dbReference type="SUPFAM" id="SSF56672">
    <property type="entry name" value="DNA/RNA polymerases"/>
    <property type="match status" value="1"/>
</dbReference>
<evidence type="ECO:0000259" key="1">
    <source>
        <dbReference type="Pfam" id="PF00078"/>
    </source>
</evidence>
<dbReference type="InterPro" id="IPR051320">
    <property type="entry name" value="Viral_Replic_Matur_Polypro"/>
</dbReference>
<dbReference type="PANTHER" id="PTHR33064">
    <property type="entry name" value="POL PROTEIN"/>
    <property type="match status" value="1"/>
</dbReference>
<proteinExistence type="predicted"/>
<sequence length="146" mass="16075">FGLQNSAKTFQRFIQQVLSGLYFVFSYVDNVPVASENQEEHLGHMDIVFRRINGHGMNVNPTNRVFGVSELELLGYTISAAAQTLQPLTNLLKDQSKNQAMTNKARQAFRAAKEALETTITLAYQRLHAPLSLLHDASLSAAGAGL</sequence>
<dbReference type="InterPro" id="IPR043502">
    <property type="entry name" value="DNA/RNA_pol_sf"/>
</dbReference>
<dbReference type="AlphaFoldDB" id="A0A5K3EWN9"/>
<dbReference type="InterPro" id="IPR000477">
    <property type="entry name" value="RT_dom"/>
</dbReference>
<dbReference type="InterPro" id="IPR043128">
    <property type="entry name" value="Rev_trsase/Diguanyl_cyclase"/>
</dbReference>
<dbReference type="WBParaSite" id="MCU_003181-RA">
    <property type="protein sequence ID" value="MCU_003181-RA"/>
    <property type="gene ID" value="MCU_003181"/>
</dbReference>
<dbReference type="Gene3D" id="3.30.70.270">
    <property type="match status" value="1"/>
</dbReference>
<reference evidence="2" key="1">
    <citation type="submission" date="2019-11" db="UniProtKB">
        <authorList>
            <consortium name="WormBaseParasite"/>
        </authorList>
    </citation>
    <scope>IDENTIFICATION</scope>
</reference>
<accession>A0A5K3EWN9</accession>
<evidence type="ECO:0000313" key="2">
    <source>
        <dbReference type="WBParaSite" id="MCU_003181-RA"/>
    </source>
</evidence>
<dbReference type="Pfam" id="PF00078">
    <property type="entry name" value="RVT_1"/>
    <property type="match status" value="1"/>
</dbReference>
<protein>
    <submittedName>
        <fullName evidence="2">Reverse transcriptase domain-containing protein</fullName>
    </submittedName>
</protein>
<organism evidence="2">
    <name type="scientific">Mesocestoides corti</name>
    <name type="common">Flatworm</name>
    <dbReference type="NCBI Taxonomy" id="53468"/>
    <lineage>
        <taxon>Eukaryota</taxon>
        <taxon>Metazoa</taxon>
        <taxon>Spiralia</taxon>
        <taxon>Lophotrochozoa</taxon>
        <taxon>Platyhelminthes</taxon>
        <taxon>Cestoda</taxon>
        <taxon>Eucestoda</taxon>
        <taxon>Cyclophyllidea</taxon>
        <taxon>Mesocestoididae</taxon>
        <taxon>Mesocestoides</taxon>
    </lineage>
</organism>
<feature type="domain" description="Reverse transcriptase" evidence="1">
    <location>
        <begin position="1"/>
        <end position="78"/>
    </location>
</feature>
<name>A0A5K3EWN9_MESCO</name>
<dbReference type="PANTHER" id="PTHR33064:SF37">
    <property type="entry name" value="RIBONUCLEASE H"/>
    <property type="match status" value="1"/>
</dbReference>